<feature type="transmembrane region" description="Helical" evidence="1">
    <location>
        <begin position="394"/>
        <end position="415"/>
    </location>
</feature>
<feature type="transmembrane region" description="Helical" evidence="1">
    <location>
        <begin position="197"/>
        <end position="219"/>
    </location>
</feature>
<sequence>MYQDGAYAAQSEQYAYNVATGDGYGTHGGQSATDMGSGDAAEARAGTNYGYADAGASTEMKEGFDAAAAEGGEYYNEYYDPNQYQGYYQDAEGNYYYYPVDPQQEMANETVENAGVAPTPSNLIRSYEYEDWEPKRFHWFVDIVVDTFFSKPFMVYLTILFYCAAVLIATVGLDYTFALTYRMFAPPDPKGNQDLQVFAYLTTFFYLSFILVSAFCALFDMLRNLWWQDREDTVFWGFSHLFLVKRNPPFLIYLIIIVMTVPFPILWCLIETAIKRQSFVFFAQRFANISILVTTFLVVICYAWFFCLAFARKRQSVHYRTQWDDFYLRTRAYKHSPEKMVKTHWYHSSKVLEEFGMDRQTLRYNVIVFIVGCVPLFALYTGTTLSTSTGDPSVTWGAISSLAAIGLFFVAWLTLLHRKGQWSVYIAFVFIGIFLILGVVGGALGDHAQIIGVVIATFIASQGMMTRKRRHALSRKELCATLKVPLNKDIEQRKENKRVDTYLFCCRDLLLDYMKCCDVKTWFGYRHPDVVRAERRYAIKNIALRTDQKMLFVWWLIVTFAVAFVIAAGNAMSYNYTTTVAEASNTTVKGTRPDDPLCTMQFNRAGSAPLNLLDLSYLAALSYTFGTNGDTDFVTWFASRPTLVRLYPSKLPPTLNYATDGVNITYSDYVDTSSNFHFITLNSNYRGLSAFRDVDDWGESIAFQVAGAISPLFNIWPEQYRRDYIQKGAFLKNWFPPSRSLHNVTTYVNTLLSDGVNASNIIIVGDQFNGGYAKLLASNFSSQNISFVAFNPPGVKYKVPYLRTGVQLSSTRSLWSYIDSLEDTEETFYMDCSDTMSSTHCGRINTTISYLNNLCGDTYGRSISSV</sequence>
<dbReference type="Proteomes" id="UP000015354">
    <property type="component" value="Unassembled WGS sequence"/>
</dbReference>
<protein>
    <submittedName>
        <fullName evidence="2">Uncharacterized protein</fullName>
    </submittedName>
</protein>
<dbReference type="AlphaFoldDB" id="S9TX52"/>
<proteinExistence type="predicted"/>
<feature type="transmembrane region" description="Helical" evidence="1">
    <location>
        <begin position="153"/>
        <end position="177"/>
    </location>
</feature>
<feature type="transmembrane region" description="Helical" evidence="1">
    <location>
        <begin position="286"/>
        <end position="311"/>
    </location>
</feature>
<accession>S9TX52</accession>
<name>S9TX52_9TRYP</name>
<reference evidence="2 3" key="1">
    <citation type="journal article" date="2013" name="PLoS ONE">
        <title>Predicting the Proteins of Angomonas deanei, Strigomonas culicis and Their Respective Endosymbionts Reveals New Aspects of the Trypanosomatidae Family.</title>
        <authorList>
            <person name="Motta M.C."/>
            <person name="Martins A.C."/>
            <person name="de Souza S.S."/>
            <person name="Catta-Preta C.M."/>
            <person name="Silva R."/>
            <person name="Klein C.C."/>
            <person name="de Almeida L.G."/>
            <person name="de Lima Cunha O."/>
            <person name="Ciapina L.P."/>
            <person name="Brocchi M."/>
            <person name="Colabardini A.C."/>
            <person name="de Araujo Lima B."/>
            <person name="Machado C.R."/>
            <person name="de Almeida Soares C.M."/>
            <person name="Probst C.M."/>
            <person name="de Menezes C.B."/>
            <person name="Thompson C.E."/>
            <person name="Bartholomeu D.C."/>
            <person name="Gradia D.F."/>
            <person name="Pavoni D.P."/>
            <person name="Grisard E.C."/>
            <person name="Fantinatti-Garboggini F."/>
            <person name="Marchini F.K."/>
            <person name="Rodrigues-Luiz G.F."/>
            <person name="Wagner G."/>
            <person name="Goldman G.H."/>
            <person name="Fietto J.L."/>
            <person name="Elias M.C."/>
            <person name="Goldman M.H."/>
            <person name="Sagot M.F."/>
            <person name="Pereira M."/>
            <person name="Stoco P.H."/>
            <person name="de Mendonca-Neto R.P."/>
            <person name="Teixeira S.M."/>
            <person name="Maciel T.E."/>
            <person name="de Oliveira Mendes T.A."/>
            <person name="Urmenyi T.P."/>
            <person name="de Souza W."/>
            <person name="Schenkman S."/>
            <person name="de Vasconcelos A.T."/>
        </authorList>
    </citation>
    <scope>NUCLEOTIDE SEQUENCE [LARGE SCALE GENOMIC DNA]</scope>
</reference>
<dbReference type="EMBL" id="ATMH01008657">
    <property type="protein sequence ID" value="EPY21198.1"/>
    <property type="molecule type" value="Genomic_DNA"/>
</dbReference>
<dbReference type="OrthoDB" id="276840at2759"/>
<evidence type="ECO:0000313" key="3">
    <source>
        <dbReference type="Proteomes" id="UP000015354"/>
    </source>
</evidence>
<evidence type="ECO:0000256" key="1">
    <source>
        <dbReference type="SAM" id="Phobius"/>
    </source>
</evidence>
<keyword evidence="1" id="KW-0812">Transmembrane</keyword>
<keyword evidence="1" id="KW-1133">Transmembrane helix</keyword>
<feature type="transmembrane region" description="Helical" evidence="1">
    <location>
        <begin position="450"/>
        <end position="466"/>
    </location>
</feature>
<comment type="caution">
    <text evidence="2">The sequence shown here is derived from an EMBL/GenBank/DDBJ whole genome shotgun (WGS) entry which is preliminary data.</text>
</comment>
<feature type="transmembrane region" description="Helical" evidence="1">
    <location>
        <begin position="550"/>
        <end position="569"/>
    </location>
</feature>
<feature type="transmembrane region" description="Helical" evidence="1">
    <location>
        <begin position="422"/>
        <end position="444"/>
    </location>
</feature>
<keyword evidence="3" id="KW-1185">Reference proteome</keyword>
<evidence type="ECO:0000313" key="2">
    <source>
        <dbReference type="EMBL" id="EPY21198.1"/>
    </source>
</evidence>
<gene>
    <name evidence="2" type="ORF">STCU_08657</name>
</gene>
<keyword evidence="1" id="KW-0472">Membrane</keyword>
<organism evidence="2 3">
    <name type="scientific">Strigomonas culicis</name>
    <dbReference type="NCBI Taxonomy" id="28005"/>
    <lineage>
        <taxon>Eukaryota</taxon>
        <taxon>Discoba</taxon>
        <taxon>Euglenozoa</taxon>
        <taxon>Kinetoplastea</taxon>
        <taxon>Metakinetoplastina</taxon>
        <taxon>Trypanosomatida</taxon>
        <taxon>Trypanosomatidae</taxon>
        <taxon>Strigomonadinae</taxon>
        <taxon>Strigomonas</taxon>
    </lineage>
</organism>
<feature type="transmembrane region" description="Helical" evidence="1">
    <location>
        <begin position="250"/>
        <end position="274"/>
    </location>
</feature>
<feature type="transmembrane region" description="Helical" evidence="1">
    <location>
        <begin position="362"/>
        <end position="382"/>
    </location>
</feature>